<comment type="caution">
    <text evidence="12">The sequence shown here is derived from an EMBL/GenBank/DDBJ whole genome shotgun (WGS) entry which is preliminary data.</text>
</comment>
<comment type="cofactor">
    <cofactor evidence="7">
        <name>Mg(2+)</name>
        <dbReference type="ChEBI" id="CHEBI:18420"/>
    </cofactor>
</comment>
<dbReference type="GO" id="GO:0000287">
    <property type="term" value="F:magnesium ion binding"/>
    <property type="evidence" value="ECO:0007669"/>
    <property type="project" value="UniProtKB-UniRule"/>
</dbReference>
<comment type="pathway">
    <text evidence="7 8">Cell wall biogenesis; peptidoglycan biosynthesis.</text>
</comment>
<keyword evidence="7 12" id="KW-0436">Ligase</keyword>
<feature type="domain" description="Mur ligase C-terminal" evidence="10">
    <location>
        <begin position="354"/>
        <end position="480"/>
    </location>
</feature>
<feature type="binding site" evidence="7">
    <location>
        <position position="197"/>
    </location>
    <ligand>
        <name>UDP-N-acetyl-alpha-D-muramoyl-L-alanyl-D-glutamate</name>
        <dbReference type="ChEBI" id="CHEBI:83900"/>
    </ligand>
</feature>
<evidence type="ECO:0000256" key="5">
    <source>
        <dbReference type="ARBA" id="ARBA00023306"/>
    </source>
</evidence>
<dbReference type="Pfam" id="PF01225">
    <property type="entry name" value="Mur_ligase"/>
    <property type="match status" value="1"/>
</dbReference>
<keyword evidence="2 7" id="KW-0132">Cell division</keyword>
<dbReference type="InterPro" id="IPR013221">
    <property type="entry name" value="Mur_ligase_cen"/>
</dbReference>
<dbReference type="InterPro" id="IPR004101">
    <property type="entry name" value="Mur_ligase_C"/>
</dbReference>
<dbReference type="GO" id="GO:0071555">
    <property type="term" value="P:cell wall organization"/>
    <property type="evidence" value="ECO:0007669"/>
    <property type="project" value="UniProtKB-KW"/>
</dbReference>
<feature type="domain" description="Mur ligase N-terminal catalytic" evidence="9">
    <location>
        <begin position="33"/>
        <end position="115"/>
    </location>
</feature>
<protein>
    <recommendedName>
        <fullName evidence="7">UDP-N-acetylmuramoyl-L-alanyl-D-glutamate--2,6-diaminopimelate ligase</fullName>
        <ecNumber evidence="7">6.3.2.13</ecNumber>
    </recommendedName>
    <alternativeName>
        <fullName evidence="7">Meso-A2pm-adding enzyme</fullName>
    </alternativeName>
    <alternativeName>
        <fullName evidence="7">Meso-diaminopimelate-adding enzyme</fullName>
    </alternativeName>
    <alternativeName>
        <fullName evidence="7">UDP-MurNAc-L-Ala-D-Glu:meso-diaminopimelate ligase</fullName>
    </alternativeName>
    <alternativeName>
        <fullName evidence="7">UDP-MurNAc-tripeptide synthetase</fullName>
    </alternativeName>
    <alternativeName>
        <fullName evidence="7">UDP-N-acetylmuramyl-tripeptide synthetase</fullName>
    </alternativeName>
</protein>
<dbReference type="UniPathway" id="UPA00219"/>
<comment type="caution">
    <text evidence="7">Lacks conserved residue(s) required for the propagation of feature annotation.</text>
</comment>
<dbReference type="Pfam" id="PF02875">
    <property type="entry name" value="Mur_ligase_C"/>
    <property type="match status" value="1"/>
</dbReference>
<feature type="binding site" evidence="7">
    <location>
        <position position="478"/>
    </location>
    <ligand>
        <name>meso-2,6-diaminopimelate</name>
        <dbReference type="ChEBI" id="CHEBI:57791"/>
    </ligand>
</feature>
<keyword evidence="5 7" id="KW-0131">Cell cycle</keyword>
<dbReference type="NCBIfam" id="TIGR01085">
    <property type="entry name" value="murE"/>
    <property type="match status" value="1"/>
</dbReference>
<comment type="similarity">
    <text evidence="1 7">Belongs to the MurCDEF family. MurE subfamily.</text>
</comment>
<feature type="binding site" evidence="7">
    <location>
        <begin position="170"/>
        <end position="171"/>
    </location>
    <ligand>
        <name>UDP-N-acetyl-alpha-D-muramoyl-L-alanyl-D-glutamate</name>
        <dbReference type="ChEBI" id="CHEBI:83900"/>
    </ligand>
</feature>
<keyword evidence="3 7" id="KW-0133">Cell shape</keyword>
<evidence type="ECO:0000259" key="9">
    <source>
        <dbReference type="Pfam" id="PF01225"/>
    </source>
</evidence>
<dbReference type="GO" id="GO:0005524">
    <property type="term" value="F:ATP binding"/>
    <property type="evidence" value="ECO:0007669"/>
    <property type="project" value="UniProtKB-UniRule"/>
</dbReference>
<evidence type="ECO:0000259" key="10">
    <source>
        <dbReference type="Pfam" id="PF02875"/>
    </source>
</evidence>
<feature type="binding site" evidence="7">
    <location>
        <position position="37"/>
    </location>
    <ligand>
        <name>UDP-N-acetyl-alpha-D-muramoyl-L-alanyl-D-glutamate</name>
        <dbReference type="ChEBI" id="CHEBI:83900"/>
    </ligand>
</feature>
<feature type="binding site" evidence="7">
    <location>
        <position position="39"/>
    </location>
    <ligand>
        <name>UDP-N-acetyl-alpha-D-muramoyl-L-alanyl-D-glutamate</name>
        <dbReference type="ChEBI" id="CHEBI:83900"/>
    </ligand>
</feature>
<dbReference type="Gene3D" id="3.90.190.20">
    <property type="entry name" value="Mur ligase, C-terminal domain"/>
    <property type="match status" value="1"/>
</dbReference>
<dbReference type="EC" id="6.3.2.13" evidence="7"/>
<evidence type="ECO:0000256" key="3">
    <source>
        <dbReference type="ARBA" id="ARBA00022960"/>
    </source>
</evidence>
<evidence type="ECO:0000256" key="8">
    <source>
        <dbReference type="RuleBase" id="RU004135"/>
    </source>
</evidence>
<dbReference type="NCBIfam" id="NF001124">
    <property type="entry name" value="PRK00139.1-2"/>
    <property type="match status" value="1"/>
</dbReference>
<feature type="binding site" evidence="7">
    <location>
        <position position="203"/>
    </location>
    <ligand>
        <name>UDP-N-acetyl-alpha-D-muramoyl-L-alanyl-D-glutamate</name>
        <dbReference type="ChEBI" id="CHEBI:83900"/>
    </ligand>
</feature>
<keyword evidence="7" id="KW-0963">Cytoplasm</keyword>
<dbReference type="PANTHER" id="PTHR23135:SF4">
    <property type="entry name" value="UDP-N-ACETYLMURAMOYL-L-ALANYL-D-GLUTAMATE--2,6-DIAMINOPIMELATE LIGASE MURE HOMOLOG, CHLOROPLASTIC"/>
    <property type="match status" value="1"/>
</dbReference>
<evidence type="ECO:0000256" key="4">
    <source>
        <dbReference type="ARBA" id="ARBA00022984"/>
    </source>
</evidence>
<keyword evidence="7" id="KW-0460">Magnesium</keyword>
<keyword evidence="4 7" id="KW-0573">Peptidoglycan synthesis</keyword>
<gene>
    <name evidence="7" type="primary">murE</name>
    <name evidence="12" type="ORF">ENJ98_03880</name>
</gene>
<dbReference type="Pfam" id="PF08245">
    <property type="entry name" value="Mur_ligase_M"/>
    <property type="match status" value="1"/>
</dbReference>
<proteinExistence type="inferred from homology"/>
<evidence type="ECO:0000256" key="6">
    <source>
        <dbReference type="ARBA" id="ARBA00023316"/>
    </source>
</evidence>
<accession>A0A7C5IYL9</accession>
<keyword evidence="7" id="KW-0547">Nucleotide-binding</keyword>
<dbReference type="InterPro" id="IPR000713">
    <property type="entry name" value="Mur_ligase_N"/>
</dbReference>
<organism evidence="12">
    <name type="scientific">Thiolapillus brandeum</name>
    <dbReference type="NCBI Taxonomy" id="1076588"/>
    <lineage>
        <taxon>Bacteria</taxon>
        <taxon>Pseudomonadati</taxon>
        <taxon>Pseudomonadota</taxon>
        <taxon>Gammaproteobacteria</taxon>
        <taxon>Chromatiales</taxon>
        <taxon>Sedimenticolaceae</taxon>
        <taxon>Thiolapillus</taxon>
    </lineage>
</organism>
<dbReference type="InterPro" id="IPR005761">
    <property type="entry name" value="UDP-N-AcMur-Glu-dNH2Pim_ligase"/>
</dbReference>
<sequence length="508" mass="54424">MALDRQGETFNRAGTLLGHLGLAPGGWEALDLSGVALDSREVAPGFLFLACGGTRSHGLEHVRDAVARGASLVLAEPAGRWDEARIHTLSRQLQVPVLPLEGLREAASGIAARFHGEPAREMRMIGVTGTNGKTSVTLFLAQALAGTWRCAVTGTIGNGFPGALEPSTHTTPDAVQAQRLLASLRSAGAEAVAMEVSSHALDQHRLAAVPFHTAVFTNLSRDHLDYHGSMRAYASAKQRLFRQEGLELAVLNTDDDTGAELLELVKGQVRTVACHRGGRTLGADEFVRLESLEHGDAGLRLEVASSWGRGVVESSLVGDFNATNLLLVLGVLLGWGLSMEEAVERLSRLQTVPGRMQRFGGGDRPLVVVDYAHTPDALQRALTSLRAHTRGRLWCVFGCGGDRDRGKRPQMGRIAEALADEVIVTDDNPRHEPSASIIADILEGMESPGGAHVIPDRAWAIATALAEAQPGDAVLVAGKGHETYQQIGDLKQPFSDVEQVRRWLEEGR</sequence>
<comment type="catalytic activity">
    <reaction evidence="7">
        <text>UDP-N-acetyl-alpha-D-muramoyl-L-alanyl-D-glutamate + meso-2,6-diaminopimelate + ATP = UDP-N-acetyl-alpha-D-muramoyl-L-alanyl-gamma-D-glutamyl-meso-2,6-diaminopimelate + ADP + phosphate + H(+)</text>
        <dbReference type="Rhea" id="RHEA:23676"/>
        <dbReference type="ChEBI" id="CHEBI:15378"/>
        <dbReference type="ChEBI" id="CHEBI:30616"/>
        <dbReference type="ChEBI" id="CHEBI:43474"/>
        <dbReference type="ChEBI" id="CHEBI:57791"/>
        <dbReference type="ChEBI" id="CHEBI:83900"/>
        <dbReference type="ChEBI" id="CHEBI:83905"/>
        <dbReference type="ChEBI" id="CHEBI:456216"/>
        <dbReference type="EC" id="6.3.2.13"/>
    </reaction>
</comment>
<keyword evidence="6 7" id="KW-0961">Cell wall biogenesis/degradation</keyword>
<dbReference type="GO" id="GO:0005737">
    <property type="term" value="C:cytoplasm"/>
    <property type="evidence" value="ECO:0007669"/>
    <property type="project" value="UniProtKB-SubCell"/>
</dbReference>
<dbReference type="InterPro" id="IPR036615">
    <property type="entry name" value="Mur_ligase_C_dom_sf"/>
</dbReference>
<dbReference type="NCBIfam" id="NF001126">
    <property type="entry name" value="PRK00139.1-4"/>
    <property type="match status" value="1"/>
</dbReference>
<evidence type="ECO:0000259" key="11">
    <source>
        <dbReference type="Pfam" id="PF08245"/>
    </source>
</evidence>
<dbReference type="InterPro" id="IPR035911">
    <property type="entry name" value="MurE/MurF_N"/>
</dbReference>
<evidence type="ECO:0000256" key="7">
    <source>
        <dbReference type="HAMAP-Rule" id="MF_00208"/>
    </source>
</evidence>
<feature type="short sequence motif" description="Meso-diaminopimelate recognition motif" evidence="7">
    <location>
        <begin position="427"/>
        <end position="430"/>
    </location>
</feature>
<feature type="binding site" evidence="7">
    <location>
        <position position="482"/>
    </location>
    <ligand>
        <name>meso-2,6-diaminopimelate</name>
        <dbReference type="ChEBI" id="CHEBI:57791"/>
    </ligand>
</feature>
<keyword evidence="7" id="KW-0067">ATP-binding</keyword>
<feature type="modified residue" description="N6-carboxylysine" evidence="7">
    <location>
        <position position="237"/>
    </location>
</feature>
<dbReference type="InterPro" id="IPR036565">
    <property type="entry name" value="Mur-like_cat_sf"/>
</dbReference>
<comment type="function">
    <text evidence="7">Catalyzes the addition of meso-diaminopimelic acid to the nucleotide precursor UDP-N-acetylmuramoyl-L-alanyl-D-glutamate (UMAG) in the biosynthesis of bacterial cell-wall peptidoglycan.</text>
</comment>
<evidence type="ECO:0000313" key="12">
    <source>
        <dbReference type="EMBL" id="HHH13352.1"/>
    </source>
</evidence>
<dbReference type="Gene3D" id="3.40.1190.10">
    <property type="entry name" value="Mur-like, catalytic domain"/>
    <property type="match status" value="1"/>
</dbReference>
<dbReference type="GO" id="GO:0009252">
    <property type="term" value="P:peptidoglycan biosynthetic process"/>
    <property type="evidence" value="ECO:0007669"/>
    <property type="project" value="UniProtKB-UniRule"/>
</dbReference>
<dbReference type="HAMAP" id="MF_00208">
    <property type="entry name" value="MurE"/>
    <property type="match status" value="1"/>
</dbReference>
<dbReference type="GO" id="GO:0008360">
    <property type="term" value="P:regulation of cell shape"/>
    <property type="evidence" value="ECO:0007669"/>
    <property type="project" value="UniProtKB-KW"/>
</dbReference>
<comment type="subcellular location">
    <subcellularLocation>
        <location evidence="7 8">Cytoplasm</location>
    </subcellularLocation>
</comment>
<dbReference type="AlphaFoldDB" id="A0A7C5IYL9"/>
<feature type="binding site" evidence="7">
    <location>
        <begin position="427"/>
        <end position="430"/>
    </location>
    <ligand>
        <name>meso-2,6-diaminopimelate</name>
        <dbReference type="ChEBI" id="CHEBI:57791"/>
    </ligand>
</feature>
<dbReference type="EMBL" id="DROM01000238">
    <property type="protein sequence ID" value="HHH13352.1"/>
    <property type="molecule type" value="Genomic_DNA"/>
</dbReference>
<dbReference type="GO" id="GO:0051301">
    <property type="term" value="P:cell division"/>
    <property type="evidence" value="ECO:0007669"/>
    <property type="project" value="UniProtKB-KW"/>
</dbReference>
<feature type="binding site" evidence="7">
    <location>
        <begin position="129"/>
        <end position="135"/>
    </location>
    <ligand>
        <name>ATP</name>
        <dbReference type="ChEBI" id="CHEBI:30616"/>
    </ligand>
</feature>
<comment type="PTM">
    <text evidence="7">Carboxylation is probably crucial for Mg(2+) binding and, consequently, for the gamma-phosphate positioning of ATP.</text>
</comment>
<feature type="binding site" evidence="7">
    <location>
        <position position="205"/>
    </location>
    <ligand>
        <name>UDP-N-acetyl-alpha-D-muramoyl-L-alanyl-D-glutamate</name>
        <dbReference type="ChEBI" id="CHEBI:83900"/>
    </ligand>
</feature>
<evidence type="ECO:0000256" key="2">
    <source>
        <dbReference type="ARBA" id="ARBA00022618"/>
    </source>
</evidence>
<dbReference type="Gene3D" id="3.40.1390.10">
    <property type="entry name" value="MurE/MurF, N-terminal domain"/>
    <property type="match status" value="1"/>
</dbReference>
<name>A0A7C5IYL9_9GAMM</name>
<feature type="domain" description="Mur ligase central" evidence="11">
    <location>
        <begin position="127"/>
        <end position="331"/>
    </location>
</feature>
<reference evidence="12" key="1">
    <citation type="journal article" date="2020" name="mSystems">
        <title>Genome- and Community-Level Interaction Insights into Carbon Utilization and Element Cycling Functions of Hydrothermarchaeota in Hydrothermal Sediment.</title>
        <authorList>
            <person name="Zhou Z."/>
            <person name="Liu Y."/>
            <person name="Xu W."/>
            <person name="Pan J."/>
            <person name="Luo Z.H."/>
            <person name="Li M."/>
        </authorList>
    </citation>
    <scope>NUCLEOTIDE SEQUENCE [LARGE SCALE GENOMIC DNA]</scope>
    <source>
        <strain evidence="12">HyVt-535</strain>
    </source>
</reference>
<dbReference type="SUPFAM" id="SSF63418">
    <property type="entry name" value="MurE/MurF N-terminal domain"/>
    <property type="match status" value="1"/>
</dbReference>
<dbReference type="SUPFAM" id="SSF53244">
    <property type="entry name" value="MurD-like peptide ligases, peptide-binding domain"/>
    <property type="match status" value="1"/>
</dbReference>
<dbReference type="Proteomes" id="UP000886100">
    <property type="component" value="Unassembled WGS sequence"/>
</dbReference>
<evidence type="ECO:0000256" key="1">
    <source>
        <dbReference type="ARBA" id="ARBA00005898"/>
    </source>
</evidence>
<dbReference type="GO" id="GO:0008765">
    <property type="term" value="F:UDP-N-acetylmuramoylalanyl-D-glutamate-2,6-diaminopimelate ligase activity"/>
    <property type="evidence" value="ECO:0007669"/>
    <property type="project" value="UniProtKB-UniRule"/>
</dbReference>
<feature type="binding site" evidence="7">
    <location>
        <position position="403"/>
    </location>
    <ligand>
        <name>meso-2,6-diaminopimelate</name>
        <dbReference type="ChEBI" id="CHEBI:57791"/>
    </ligand>
</feature>
<dbReference type="PANTHER" id="PTHR23135">
    <property type="entry name" value="MUR LIGASE FAMILY MEMBER"/>
    <property type="match status" value="1"/>
</dbReference>
<dbReference type="SUPFAM" id="SSF53623">
    <property type="entry name" value="MurD-like peptide ligases, catalytic domain"/>
    <property type="match status" value="1"/>
</dbReference>